<dbReference type="EMBL" id="BK032772">
    <property type="protein sequence ID" value="DAF59614.1"/>
    <property type="molecule type" value="Genomic_DNA"/>
</dbReference>
<accession>A0A8S5T8P9</accession>
<proteinExistence type="predicted"/>
<protein>
    <submittedName>
        <fullName evidence="1">Uncharacterized protein</fullName>
    </submittedName>
</protein>
<organism evidence="1">
    <name type="scientific">Siphoviridae sp. ctmIh35</name>
    <dbReference type="NCBI Taxonomy" id="2827932"/>
    <lineage>
        <taxon>Viruses</taxon>
        <taxon>Duplodnaviria</taxon>
        <taxon>Heunggongvirae</taxon>
        <taxon>Uroviricota</taxon>
        <taxon>Caudoviricetes</taxon>
    </lineage>
</organism>
<evidence type="ECO:0000313" key="1">
    <source>
        <dbReference type="EMBL" id="DAF59614.1"/>
    </source>
</evidence>
<sequence>MYDKIITLFNRYDSQTGTVWYPHILTGVDLNTDRGAILKKYGLESTDNAQLHVRYHLRDGTKMIADSTGNELEWLPPKEWTKQTNDALENSITFSPDSFFWEGAWDGGTVNDAEYTDRRYEGFYAYMNAKYDNVFLITSVGGPYPLIPHFEILGK</sequence>
<name>A0A8S5T8P9_9CAUD</name>
<reference evidence="1" key="1">
    <citation type="journal article" date="2021" name="Proc. Natl. Acad. Sci. U.S.A.">
        <title>A Catalog of Tens of Thousands of Viruses from Human Metagenomes Reveals Hidden Associations with Chronic Diseases.</title>
        <authorList>
            <person name="Tisza M.J."/>
            <person name="Buck C.B."/>
        </authorList>
    </citation>
    <scope>NUCLEOTIDE SEQUENCE</scope>
    <source>
        <strain evidence="1">CtmIh35</strain>
    </source>
</reference>